<dbReference type="Proteomes" id="UP000007819">
    <property type="component" value="Chromosome A1"/>
</dbReference>
<dbReference type="EC" id="3.4.11.-" evidence="19"/>
<evidence type="ECO:0000256" key="2">
    <source>
        <dbReference type="ARBA" id="ARBA00004609"/>
    </source>
</evidence>
<dbReference type="GO" id="GO:0006508">
    <property type="term" value="P:proteolysis"/>
    <property type="evidence" value="ECO:0007669"/>
    <property type="project" value="UniProtKB-KW"/>
</dbReference>
<dbReference type="Gene3D" id="1.25.50.20">
    <property type="match status" value="1"/>
</dbReference>
<sequence>MLWATVVSIVVLCLAQGYDGQTVDTRRLPVNTEPRSYALRLEPNLEPENASFAGSVDITVAVMTATSTITLNSKDLVLHDIRVTDENTDRDISVNSWSYAEDREQVVISMDGHVLANRRYTIRIRFEGILRDDGMGFFKSGYETDSDGKKWIAATQFQTTQARSTFPCYDEPNFRTPFNISIKVKENEIALSNMPVIDTIHVDEILANGSVEYHSRKWVHFAQTPCMSTSSVAFFVGEFEKFDNTRLSATNVYSHLGRLYQIEYTTKAAPDILRVMENYTGIPYAMPELNLLAMPILGLEQVENNWGLTTFREKTLFVDMKTNSRAIMSAKTAVGHAVATQWFGNLVTPAQWDFAWLNKGLATYLEYFATATLEPEWRLEHFFIVDQQRLALDDDKNQMRPLSAPAIKPGDADYYTADRLSGQKAAAIMMMLNDWVGEETFKKSINLYLTHNQYTAVKPEKLWNAFDNALFDLTKSGLNGNSVRTMMNTWTEQAGYPVVNVIKKDKSLVLTQQRFLSGFSESNDTSKWFIRLSYTTNKEKNFDTKSAPTVWLNPSVNETVIPIDDDVEWYIFNIQSTGFYRVNYTEDNWLSLIKQLNDSPKEVHILNRAQLIDDSFSLAKAGLLNYKIPMSFTQYLEKEDDIIPWFSAMNSLNYVLNRMRRCRNALPDVKAVVSNLASTAFKMFNKLVAEQKNPQYPINIGWNTFATWACKLDEYIIYRTTTVPEYFRRWKNGEEIPADIKDAAFCVGARQSQVSGSLDKLLQLYNTTKTYSERASVINALPCADIQTLLTYLILIMEDKCPIEPSDYEDFFNALSSTSNGITAMNYFLGKYFTDLVKNVKNGRNIATTIFSILATKVSTESEIENIMEMAFRSNTPIEYKNTLVPVYRREIENNVKWYENGSPEAIWEYINPLSKGLALDPSHQYTTPQSTSEDDSSASSRLHNYAIILQILALSVSVKLLVHVI</sequence>
<evidence type="ECO:0000313" key="24">
    <source>
        <dbReference type="EnsemblMetazoa" id="XP_001948442.2"/>
    </source>
</evidence>
<dbReference type="FunFam" id="2.60.40.1730:FF:000001">
    <property type="entry name" value="Leucyl-cystinyl aminopeptidase"/>
    <property type="match status" value="1"/>
</dbReference>
<keyword evidence="9 20" id="KW-0732">Signal</keyword>
<reference evidence="24" key="2">
    <citation type="submission" date="2022-06" db="UniProtKB">
        <authorList>
            <consortium name="EnsemblMetazoa"/>
        </authorList>
    </citation>
    <scope>IDENTIFICATION</scope>
</reference>
<evidence type="ECO:0000256" key="8">
    <source>
        <dbReference type="ARBA" id="ARBA00022723"/>
    </source>
</evidence>
<evidence type="ECO:0000256" key="19">
    <source>
        <dbReference type="RuleBase" id="RU364040"/>
    </source>
</evidence>
<keyword evidence="16" id="KW-0325">Glycoprotein</keyword>
<feature type="signal peptide" evidence="20">
    <location>
        <begin position="1"/>
        <end position="20"/>
    </location>
</feature>
<keyword evidence="6 19" id="KW-0645">Protease</keyword>
<evidence type="ECO:0000256" key="9">
    <source>
        <dbReference type="ARBA" id="ARBA00022729"/>
    </source>
</evidence>
<dbReference type="GO" id="GO:0070006">
    <property type="term" value="F:metalloaminopeptidase activity"/>
    <property type="evidence" value="ECO:0007669"/>
    <property type="project" value="TreeGrafter"/>
</dbReference>
<protein>
    <recommendedName>
        <fullName evidence="19">Aminopeptidase</fullName>
        <ecNumber evidence="19">3.4.11.-</ecNumber>
    </recommendedName>
</protein>
<keyword evidence="10 19" id="KW-0378">Hydrolase</keyword>
<dbReference type="GO" id="GO:0005615">
    <property type="term" value="C:extracellular space"/>
    <property type="evidence" value="ECO:0007669"/>
    <property type="project" value="TreeGrafter"/>
</dbReference>
<dbReference type="Pfam" id="PF01433">
    <property type="entry name" value="Peptidase_M1"/>
    <property type="match status" value="1"/>
</dbReference>
<dbReference type="GO" id="GO:0043171">
    <property type="term" value="P:peptide catabolic process"/>
    <property type="evidence" value="ECO:0007669"/>
    <property type="project" value="TreeGrafter"/>
</dbReference>
<evidence type="ECO:0000256" key="16">
    <source>
        <dbReference type="ARBA" id="ARBA00023180"/>
    </source>
</evidence>
<evidence type="ECO:0000256" key="11">
    <source>
        <dbReference type="ARBA" id="ARBA00022833"/>
    </source>
</evidence>
<keyword evidence="14 19" id="KW-0482">Metalloprotease</keyword>
<feature type="binding site" evidence="18">
    <location>
        <position position="336"/>
    </location>
    <ligand>
        <name>Zn(2+)</name>
        <dbReference type="ChEBI" id="CHEBI:29105"/>
        <note>catalytic</note>
    </ligand>
</feature>
<feature type="domain" description="Aminopeptidase N-like N-terminal" evidence="23">
    <location>
        <begin position="34"/>
        <end position="229"/>
    </location>
</feature>
<evidence type="ECO:0000256" key="14">
    <source>
        <dbReference type="ARBA" id="ARBA00023049"/>
    </source>
</evidence>
<dbReference type="PANTHER" id="PTHR11533">
    <property type="entry name" value="PROTEASE M1 ZINC METALLOPROTEASE"/>
    <property type="match status" value="1"/>
</dbReference>
<dbReference type="GO" id="GO:0005737">
    <property type="term" value="C:cytoplasm"/>
    <property type="evidence" value="ECO:0007669"/>
    <property type="project" value="TreeGrafter"/>
</dbReference>
<dbReference type="InterPro" id="IPR001930">
    <property type="entry name" value="Peptidase_M1"/>
</dbReference>
<dbReference type="Gene3D" id="2.60.40.1910">
    <property type="match status" value="1"/>
</dbReference>
<comment type="subcellular location">
    <subcellularLocation>
        <location evidence="2">Cell membrane</location>
        <topology evidence="2">Lipid-anchor</topology>
        <topology evidence="2">GPI-anchor</topology>
    </subcellularLocation>
    <subcellularLocation>
        <location evidence="1">Membrane</location>
        <topology evidence="1">Single-pass type II membrane protein</topology>
    </subcellularLocation>
</comment>
<dbReference type="InterPro" id="IPR027268">
    <property type="entry name" value="Peptidase_M4/M1_CTD_sf"/>
</dbReference>
<evidence type="ECO:0000259" key="22">
    <source>
        <dbReference type="Pfam" id="PF11838"/>
    </source>
</evidence>
<evidence type="ECO:0000256" key="5">
    <source>
        <dbReference type="ARBA" id="ARBA00022622"/>
    </source>
</evidence>
<keyword evidence="11 18" id="KW-0862">Zinc</keyword>
<dbReference type="InterPro" id="IPR045357">
    <property type="entry name" value="Aminopeptidase_N-like_N"/>
</dbReference>
<keyword evidence="13" id="KW-1133">Transmembrane helix</keyword>
<name>A0A8R2A3K8_ACYPI</name>
<dbReference type="KEGG" id="api:100161622"/>
<dbReference type="InterPro" id="IPR050344">
    <property type="entry name" value="Peptidase_M1_aminopeptidases"/>
</dbReference>
<dbReference type="GO" id="GO:0005886">
    <property type="term" value="C:plasma membrane"/>
    <property type="evidence" value="ECO:0007669"/>
    <property type="project" value="UniProtKB-SubCell"/>
</dbReference>
<feature type="domain" description="ERAP1-like C-terminal" evidence="22">
    <location>
        <begin position="569"/>
        <end position="877"/>
    </location>
</feature>
<dbReference type="SUPFAM" id="SSF63737">
    <property type="entry name" value="Leukotriene A4 hydrolase N-terminal domain"/>
    <property type="match status" value="1"/>
</dbReference>
<proteinExistence type="inferred from homology"/>
<comment type="similarity">
    <text evidence="3 19">Belongs to the peptidase M1 family.</text>
</comment>
<dbReference type="InterPro" id="IPR034016">
    <property type="entry name" value="M1_APN-typ"/>
</dbReference>
<evidence type="ECO:0000256" key="12">
    <source>
        <dbReference type="ARBA" id="ARBA00022968"/>
    </source>
</evidence>
<dbReference type="AlphaFoldDB" id="A0A8R2A3K8"/>
<dbReference type="OrthoDB" id="6622017at2759"/>
<dbReference type="GO" id="GO:0098552">
    <property type="term" value="C:side of membrane"/>
    <property type="evidence" value="ECO:0007669"/>
    <property type="project" value="UniProtKB-KW"/>
</dbReference>
<dbReference type="PANTHER" id="PTHR11533:SF290">
    <property type="entry name" value="AMINOPEPTIDASE"/>
    <property type="match status" value="1"/>
</dbReference>
<reference evidence="25" key="1">
    <citation type="submission" date="2010-06" db="EMBL/GenBank/DDBJ databases">
        <authorList>
            <person name="Jiang H."/>
            <person name="Abraham K."/>
            <person name="Ali S."/>
            <person name="Alsbrooks S.L."/>
            <person name="Anim B.N."/>
            <person name="Anosike U.S."/>
            <person name="Attaway T."/>
            <person name="Bandaranaike D.P."/>
            <person name="Battles P.K."/>
            <person name="Bell S.N."/>
            <person name="Bell A.V."/>
            <person name="Beltran B."/>
            <person name="Bickham C."/>
            <person name="Bustamante Y."/>
            <person name="Caleb T."/>
            <person name="Canada A."/>
            <person name="Cardenas V."/>
            <person name="Carter K."/>
            <person name="Chacko J."/>
            <person name="Chandrabose M.N."/>
            <person name="Chavez D."/>
            <person name="Chavez A."/>
            <person name="Chen L."/>
            <person name="Chu H.-S."/>
            <person name="Claassen K.J."/>
            <person name="Cockrell R."/>
            <person name="Collins M."/>
            <person name="Cooper J.A."/>
            <person name="Cree A."/>
            <person name="Curry S.M."/>
            <person name="Da Y."/>
            <person name="Dao M.D."/>
            <person name="Das B."/>
            <person name="Davila M.-L."/>
            <person name="Davy-Carroll L."/>
            <person name="Denson S."/>
            <person name="Dinh H."/>
            <person name="Ebong V.E."/>
            <person name="Edwards J.R."/>
            <person name="Egan A."/>
            <person name="El-Daye J."/>
            <person name="Escobedo L."/>
            <person name="Fernandez S."/>
            <person name="Fernando P.R."/>
            <person name="Flagg N."/>
            <person name="Forbes L.D."/>
            <person name="Fowler R.G."/>
            <person name="Fu Q."/>
            <person name="Gabisi R.A."/>
            <person name="Ganer J."/>
            <person name="Garbino Pronczuk A."/>
            <person name="Garcia R.M."/>
            <person name="Garner T."/>
            <person name="Garrett T.E."/>
            <person name="Gonzalez D.A."/>
            <person name="Hamid H."/>
            <person name="Hawkins E.S."/>
            <person name="Hirani K."/>
            <person name="Hogues M.E."/>
            <person name="Hollins B."/>
            <person name="Hsiao C.-H."/>
            <person name="Jabil R."/>
            <person name="James M.L."/>
            <person name="Jhangiani S.N."/>
            <person name="Johnson B."/>
            <person name="Johnson Q."/>
            <person name="Joshi V."/>
            <person name="Kalu J.B."/>
            <person name="Kam C."/>
            <person name="Kashfia A."/>
            <person name="Keebler J."/>
            <person name="Kisamo H."/>
            <person name="Kovar C.L."/>
            <person name="Lago L.A."/>
            <person name="Lai C.-Y."/>
            <person name="Laidlaw J."/>
            <person name="Lara F."/>
            <person name="Le T.-K."/>
            <person name="Lee S.L."/>
            <person name="Legall F.H."/>
            <person name="Lemon S.J."/>
            <person name="Lewis L.R."/>
            <person name="Li B."/>
            <person name="Liu Y."/>
            <person name="Liu Y.-S."/>
            <person name="Lopez J."/>
            <person name="Lozado R.J."/>
            <person name="Lu J."/>
            <person name="Madu R.C."/>
            <person name="Maheshwari M."/>
            <person name="Maheshwari R."/>
            <person name="Malloy K."/>
            <person name="Martinez E."/>
            <person name="Mathew T."/>
            <person name="Mercado I.C."/>
            <person name="Mercado C."/>
            <person name="Meyer B."/>
            <person name="Montgomery K."/>
            <person name="Morgan M.B."/>
            <person name="Munidasa M."/>
            <person name="Nazareth L.V."/>
            <person name="Nelson J."/>
            <person name="Ng B.M."/>
            <person name="Nguyen N.B."/>
            <person name="Nguyen P.Q."/>
            <person name="Nguyen T."/>
            <person name="Obregon M."/>
            <person name="Okwuonu G.O."/>
            <person name="Onwere C.G."/>
            <person name="Orozco G."/>
            <person name="Parra A."/>
            <person name="Patel S."/>
            <person name="Patil S."/>
            <person name="Perez A."/>
            <person name="Perez Y."/>
            <person name="Pham C."/>
            <person name="Primus E.L."/>
            <person name="Pu L.-L."/>
            <person name="Puazo M."/>
            <person name="Qin X."/>
            <person name="Quiroz J.B."/>
            <person name="Reese J."/>
            <person name="Richards S."/>
            <person name="Rives C.M."/>
            <person name="Robberts R."/>
            <person name="Ruiz S.J."/>
            <person name="Ruiz M.J."/>
            <person name="Santibanez J."/>
            <person name="Schneider B.W."/>
            <person name="Sisson I."/>
            <person name="Smith M."/>
            <person name="Sodergren E."/>
            <person name="Song X.-Z."/>
            <person name="Song B.B."/>
            <person name="Summersgill H."/>
            <person name="Thelus R."/>
            <person name="Thornton R.D."/>
            <person name="Trejos Z.Y."/>
            <person name="Usmani K."/>
            <person name="Vattathil S."/>
            <person name="Villasana D."/>
            <person name="Walker D.L."/>
            <person name="Wang S."/>
            <person name="Wang K."/>
            <person name="White C.S."/>
            <person name="Williams A.C."/>
            <person name="Williamson J."/>
            <person name="Wilson K."/>
            <person name="Woghiren I.O."/>
            <person name="Woodworth J.R."/>
            <person name="Worley K.C."/>
            <person name="Wright R.A."/>
            <person name="Wu W."/>
            <person name="Young L."/>
            <person name="Zhang L."/>
            <person name="Zhang J."/>
            <person name="Zhu Y."/>
            <person name="Muzny D.M."/>
            <person name="Weinstock G."/>
            <person name="Gibbs R.A."/>
        </authorList>
    </citation>
    <scope>NUCLEOTIDE SEQUENCE [LARGE SCALE GENOMIC DNA]</scope>
    <source>
        <strain evidence="25">LSR1</strain>
    </source>
</reference>
<keyword evidence="19" id="KW-0031">Aminopeptidase</keyword>
<keyword evidence="17" id="KW-0449">Lipoprotein</keyword>
<keyword evidence="15" id="KW-0472">Membrane</keyword>
<dbReference type="Pfam" id="PF11838">
    <property type="entry name" value="ERAP1_C"/>
    <property type="match status" value="1"/>
</dbReference>
<dbReference type="GeneID" id="100161622"/>
<evidence type="ECO:0000256" key="10">
    <source>
        <dbReference type="ARBA" id="ARBA00022801"/>
    </source>
</evidence>
<evidence type="ECO:0000256" key="13">
    <source>
        <dbReference type="ARBA" id="ARBA00022989"/>
    </source>
</evidence>
<evidence type="ECO:0000256" key="20">
    <source>
        <dbReference type="SAM" id="SignalP"/>
    </source>
</evidence>
<keyword evidence="8 18" id="KW-0479">Metal-binding</keyword>
<feature type="domain" description="Peptidase M1 membrane alanine aminopeptidase" evidence="21">
    <location>
        <begin position="265"/>
        <end position="490"/>
    </location>
</feature>
<evidence type="ECO:0000256" key="7">
    <source>
        <dbReference type="ARBA" id="ARBA00022692"/>
    </source>
</evidence>
<dbReference type="Pfam" id="PF17900">
    <property type="entry name" value="Peptidase_M1_N"/>
    <property type="match status" value="1"/>
</dbReference>
<keyword evidence="25" id="KW-1185">Reference proteome</keyword>
<dbReference type="FunFam" id="2.60.40.1910:FF:000008">
    <property type="entry name" value="Aminopeptidase"/>
    <property type="match status" value="1"/>
</dbReference>
<evidence type="ECO:0000259" key="21">
    <source>
        <dbReference type="Pfam" id="PF01433"/>
    </source>
</evidence>
<dbReference type="GO" id="GO:0008270">
    <property type="term" value="F:zinc ion binding"/>
    <property type="evidence" value="ECO:0007669"/>
    <property type="project" value="UniProtKB-UniRule"/>
</dbReference>
<dbReference type="InterPro" id="IPR042097">
    <property type="entry name" value="Aminopeptidase_N-like_N_sf"/>
</dbReference>
<dbReference type="GO" id="GO:0042277">
    <property type="term" value="F:peptide binding"/>
    <property type="evidence" value="ECO:0007669"/>
    <property type="project" value="TreeGrafter"/>
</dbReference>
<evidence type="ECO:0000256" key="4">
    <source>
        <dbReference type="ARBA" id="ARBA00022475"/>
    </source>
</evidence>
<keyword evidence="12" id="KW-0735">Signal-anchor</keyword>
<evidence type="ECO:0000256" key="6">
    <source>
        <dbReference type="ARBA" id="ARBA00022670"/>
    </source>
</evidence>
<keyword evidence="4" id="KW-1003">Cell membrane</keyword>
<dbReference type="CDD" id="cd09601">
    <property type="entry name" value="M1_APN-Q_like"/>
    <property type="match status" value="1"/>
</dbReference>
<evidence type="ECO:0000259" key="23">
    <source>
        <dbReference type="Pfam" id="PF17900"/>
    </source>
</evidence>
<evidence type="ECO:0000256" key="3">
    <source>
        <dbReference type="ARBA" id="ARBA00010136"/>
    </source>
</evidence>
<accession>A0A8R2A3K8</accession>
<dbReference type="PRINTS" id="PR00756">
    <property type="entry name" value="ALADIPTASE"/>
</dbReference>
<feature type="chain" id="PRO_5035805674" description="Aminopeptidase" evidence="20">
    <location>
        <begin position="21"/>
        <end position="966"/>
    </location>
</feature>
<evidence type="ECO:0000256" key="15">
    <source>
        <dbReference type="ARBA" id="ARBA00023136"/>
    </source>
</evidence>
<dbReference type="Gene3D" id="2.60.40.1730">
    <property type="entry name" value="tricorn interacting facor f3 domain"/>
    <property type="match status" value="1"/>
</dbReference>
<keyword evidence="5" id="KW-0336">GPI-anchor</keyword>
<dbReference type="EnsemblMetazoa" id="XM_001948407.5">
    <property type="protein sequence ID" value="XP_001948442.2"/>
    <property type="gene ID" value="LOC100161622"/>
</dbReference>
<keyword evidence="7" id="KW-0812">Transmembrane</keyword>
<comment type="cofactor">
    <cofactor evidence="18 19">
        <name>Zn(2+)</name>
        <dbReference type="ChEBI" id="CHEBI:29105"/>
    </cofactor>
    <text evidence="18 19">Binds 1 zinc ion per subunit.</text>
</comment>
<dbReference type="InterPro" id="IPR024571">
    <property type="entry name" value="ERAP1-like_C_dom"/>
</dbReference>
<evidence type="ECO:0000256" key="17">
    <source>
        <dbReference type="ARBA" id="ARBA00023288"/>
    </source>
</evidence>
<evidence type="ECO:0000256" key="1">
    <source>
        <dbReference type="ARBA" id="ARBA00004606"/>
    </source>
</evidence>
<dbReference type="SUPFAM" id="SSF55486">
    <property type="entry name" value="Metalloproteases ('zincins'), catalytic domain"/>
    <property type="match status" value="1"/>
</dbReference>
<evidence type="ECO:0000256" key="18">
    <source>
        <dbReference type="PIRSR" id="PIRSR634016-3"/>
    </source>
</evidence>
<evidence type="ECO:0000313" key="25">
    <source>
        <dbReference type="Proteomes" id="UP000007819"/>
    </source>
</evidence>
<dbReference type="Gene3D" id="1.10.390.10">
    <property type="entry name" value="Neutral Protease Domain 2"/>
    <property type="match status" value="1"/>
</dbReference>
<dbReference type="RefSeq" id="XP_001948442.2">
    <property type="nucleotide sequence ID" value="XM_001948407.5"/>
</dbReference>
<dbReference type="InterPro" id="IPR014782">
    <property type="entry name" value="Peptidase_M1_dom"/>
</dbReference>
<organism evidence="24 25">
    <name type="scientific">Acyrthosiphon pisum</name>
    <name type="common">Pea aphid</name>
    <dbReference type="NCBI Taxonomy" id="7029"/>
    <lineage>
        <taxon>Eukaryota</taxon>
        <taxon>Metazoa</taxon>
        <taxon>Ecdysozoa</taxon>
        <taxon>Arthropoda</taxon>
        <taxon>Hexapoda</taxon>
        <taxon>Insecta</taxon>
        <taxon>Pterygota</taxon>
        <taxon>Neoptera</taxon>
        <taxon>Paraneoptera</taxon>
        <taxon>Hemiptera</taxon>
        <taxon>Sternorrhyncha</taxon>
        <taxon>Aphidomorpha</taxon>
        <taxon>Aphidoidea</taxon>
        <taxon>Aphididae</taxon>
        <taxon>Macrosiphini</taxon>
        <taxon>Acyrthosiphon</taxon>
    </lineage>
</organism>